<protein>
    <recommendedName>
        <fullName evidence="10">Amino acid permease</fullName>
    </recommendedName>
</protein>
<dbReference type="RefSeq" id="WP_020584690.1">
    <property type="nucleotide sequence ID" value="NZ_JOJP01000001.1"/>
</dbReference>
<feature type="transmembrane region" description="Helical" evidence="7">
    <location>
        <begin position="12"/>
        <end position="33"/>
    </location>
</feature>
<keyword evidence="3" id="KW-1003">Cell membrane</keyword>
<feature type="transmembrane region" description="Helical" evidence="7">
    <location>
        <begin position="153"/>
        <end position="171"/>
    </location>
</feature>
<dbReference type="STRING" id="305900.GV64_02915"/>
<dbReference type="PANTHER" id="PTHR42770:SF15">
    <property type="entry name" value="GLUTAMATE_GAMMA-AMINOBUTYRATE ANTIPORTER-RELATED"/>
    <property type="match status" value="1"/>
</dbReference>
<dbReference type="AlphaFoldDB" id="A0A081K6Q5"/>
<keyword evidence="5 7" id="KW-1133">Transmembrane helix</keyword>
<evidence type="ECO:0000256" key="1">
    <source>
        <dbReference type="ARBA" id="ARBA00004651"/>
    </source>
</evidence>
<comment type="subcellular location">
    <subcellularLocation>
        <location evidence="1">Cell membrane</location>
        <topology evidence="1">Multi-pass membrane protein</topology>
    </subcellularLocation>
</comment>
<feature type="transmembrane region" description="Helical" evidence="7">
    <location>
        <begin position="88"/>
        <end position="114"/>
    </location>
</feature>
<feature type="transmembrane region" description="Helical" evidence="7">
    <location>
        <begin position="224"/>
        <end position="248"/>
    </location>
</feature>
<gene>
    <name evidence="8" type="ORF">GV64_02915</name>
</gene>
<name>A0A081K6Q5_9GAMM</name>
<dbReference type="eggNOG" id="COG0531">
    <property type="taxonomic scope" value="Bacteria"/>
</dbReference>
<evidence type="ECO:0008006" key="10">
    <source>
        <dbReference type="Google" id="ProtNLM"/>
    </source>
</evidence>
<dbReference type="Pfam" id="PF13520">
    <property type="entry name" value="AA_permease_2"/>
    <property type="match status" value="1"/>
</dbReference>
<reference evidence="8 9" key="1">
    <citation type="submission" date="2014-06" db="EMBL/GenBank/DDBJ databases">
        <title>Whole Genome Sequences of Three Symbiotic Endozoicomonas Bacteria.</title>
        <authorList>
            <person name="Neave M.J."/>
            <person name="Apprill A."/>
            <person name="Voolstra C.R."/>
        </authorList>
    </citation>
    <scope>NUCLEOTIDE SEQUENCE [LARGE SCALE GENOMIC DNA]</scope>
    <source>
        <strain evidence="8 9">DSM 22380</strain>
    </source>
</reference>
<keyword evidence="6 7" id="KW-0472">Membrane</keyword>
<feature type="transmembrane region" description="Helical" evidence="7">
    <location>
        <begin position="398"/>
        <end position="419"/>
    </location>
</feature>
<dbReference type="InterPro" id="IPR050367">
    <property type="entry name" value="APC_superfamily"/>
</dbReference>
<evidence type="ECO:0000313" key="9">
    <source>
        <dbReference type="Proteomes" id="UP000027997"/>
    </source>
</evidence>
<dbReference type="PANTHER" id="PTHR42770">
    <property type="entry name" value="AMINO ACID TRANSPORTER-RELATED"/>
    <property type="match status" value="1"/>
</dbReference>
<dbReference type="Proteomes" id="UP000027997">
    <property type="component" value="Unassembled WGS sequence"/>
</dbReference>
<evidence type="ECO:0000313" key="8">
    <source>
        <dbReference type="EMBL" id="KEI69831.1"/>
    </source>
</evidence>
<keyword evidence="9" id="KW-1185">Reference proteome</keyword>
<proteinExistence type="predicted"/>
<dbReference type="EMBL" id="JOJP01000001">
    <property type="protein sequence ID" value="KEI69831.1"/>
    <property type="molecule type" value="Genomic_DNA"/>
</dbReference>
<sequence>MDTNNKSRIGIVGIVFFILSGLIGIDGLTASAAVGPSVFGWWAIILILFVLPYVLITCELGSAYPGEGGVYDWTLEGLGEKNAARVAWYYWINVPFWMPSVYLLCAGMLAELFYPAMSTWGMIAIALVLVWATILIVNASLDFGHLVNNLGGLSKVLLLVVMAGGGMYYASSHGAANELTLSSMIPSMDASFMYVPTLIYMLVGVETIACLTTSMKNPKRDMPLGVLIAIGIIILLYAAGISSMMLALPLEELSLVGGMVQTYTILFGESGMGRLVTIILSLIAIFALFTYLIPWIMASSRAAAEAAKNSEMPAIFAVKNKHDAPYGANMMTGYVSTGALIVYGFMAGTADDLFWSLFAFANFLLFVTYLFLLAAFVKLRKVAPEVERPFRIPGGDTFALFFALVPGIVLGFGLILFVFPDILSARIDWVYSGPTVIALIIAVMIIELSIARLKGKANRQVHAAA</sequence>
<feature type="transmembrane region" description="Helical" evidence="7">
    <location>
        <begin position="191"/>
        <end position="212"/>
    </location>
</feature>
<comment type="caution">
    <text evidence="8">The sequence shown here is derived from an EMBL/GenBank/DDBJ whole genome shotgun (WGS) entry which is preliminary data.</text>
</comment>
<evidence type="ECO:0000256" key="2">
    <source>
        <dbReference type="ARBA" id="ARBA00022448"/>
    </source>
</evidence>
<keyword evidence="4 7" id="KW-0812">Transmembrane</keyword>
<evidence type="ECO:0000256" key="7">
    <source>
        <dbReference type="SAM" id="Phobius"/>
    </source>
</evidence>
<dbReference type="Gene3D" id="1.20.1740.10">
    <property type="entry name" value="Amino acid/polyamine transporter I"/>
    <property type="match status" value="1"/>
</dbReference>
<feature type="transmembrane region" description="Helical" evidence="7">
    <location>
        <begin position="120"/>
        <end position="141"/>
    </location>
</feature>
<feature type="transmembrane region" description="Helical" evidence="7">
    <location>
        <begin position="353"/>
        <end position="377"/>
    </location>
</feature>
<evidence type="ECO:0000256" key="6">
    <source>
        <dbReference type="ARBA" id="ARBA00023136"/>
    </source>
</evidence>
<feature type="transmembrane region" description="Helical" evidence="7">
    <location>
        <begin position="39"/>
        <end position="56"/>
    </location>
</feature>
<dbReference type="GO" id="GO:0005886">
    <property type="term" value="C:plasma membrane"/>
    <property type="evidence" value="ECO:0007669"/>
    <property type="project" value="UniProtKB-SubCell"/>
</dbReference>
<evidence type="ECO:0000256" key="4">
    <source>
        <dbReference type="ARBA" id="ARBA00022692"/>
    </source>
</evidence>
<dbReference type="GO" id="GO:0022857">
    <property type="term" value="F:transmembrane transporter activity"/>
    <property type="evidence" value="ECO:0007669"/>
    <property type="project" value="InterPro"/>
</dbReference>
<feature type="transmembrane region" description="Helical" evidence="7">
    <location>
        <begin position="275"/>
        <end position="298"/>
    </location>
</feature>
<dbReference type="InterPro" id="IPR002293">
    <property type="entry name" value="AA/rel_permease1"/>
</dbReference>
<evidence type="ECO:0000256" key="5">
    <source>
        <dbReference type="ARBA" id="ARBA00022989"/>
    </source>
</evidence>
<keyword evidence="2" id="KW-0813">Transport</keyword>
<feature type="transmembrane region" description="Helical" evidence="7">
    <location>
        <begin position="431"/>
        <end position="450"/>
    </location>
</feature>
<accession>A0A081K6Q5</accession>
<feature type="transmembrane region" description="Helical" evidence="7">
    <location>
        <begin position="326"/>
        <end position="347"/>
    </location>
</feature>
<evidence type="ECO:0000256" key="3">
    <source>
        <dbReference type="ARBA" id="ARBA00022475"/>
    </source>
</evidence>
<organism evidence="8 9">
    <name type="scientific">Endozoicomonas elysicola</name>
    <dbReference type="NCBI Taxonomy" id="305900"/>
    <lineage>
        <taxon>Bacteria</taxon>
        <taxon>Pseudomonadati</taxon>
        <taxon>Pseudomonadota</taxon>
        <taxon>Gammaproteobacteria</taxon>
        <taxon>Oceanospirillales</taxon>
        <taxon>Endozoicomonadaceae</taxon>
        <taxon>Endozoicomonas</taxon>
    </lineage>
</organism>
<dbReference type="PIRSF" id="PIRSF006060">
    <property type="entry name" value="AA_transporter"/>
    <property type="match status" value="1"/>
</dbReference>